<reference evidence="1 2" key="1">
    <citation type="submission" date="2018-07" db="EMBL/GenBank/DDBJ databases">
        <title>Thalassococcus profundi sp. nov., a marine bacterium isolated from deep seawater of Okinawa Trough.</title>
        <authorList>
            <person name="Yu M."/>
        </authorList>
    </citation>
    <scope>NUCLEOTIDE SEQUENCE [LARGE SCALE GENOMIC DNA]</scope>
    <source>
        <strain evidence="1 2">WRAS1</strain>
    </source>
</reference>
<dbReference type="Proteomes" id="UP000253977">
    <property type="component" value="Unassembled WGS sequence"/>
</dbReference>
<dbReference type="InterPro" id="IPR027266">
    <property type="entry name" value="TrmE/GcvT-like"/>
</dbReference>
<dbReference type="AlphaFoldDB" id="A0A369TT08"/>
<dbReference type="Pfam" id="PF04268">
    <property type="entry name" value="SoxG"/>
    <property type="match status" value="1"/>
</dbReference>
<dbReference type="InterPro" id="IPR007375">
    <property type="entry name" value="SoxG"/>
</dbReference>
<dbReference type="SUPFAM" id="SSF103025">
    <property type="entry name" value="Folate-binding domain"/>
    <property type="match status" value="1"/>
</dbReference>
<accession>A0A369TT08</accession>
<evidence type="ECO:0000313" key="2">
    <source>
        <dbReference type="Proteomes" id="UP000253977"/>
    </source>
</evidence>
<organism evidence="1 2">
    <name type="scientific">Thalassococcus profundi</name>
    <dbReference type="NCBI Taxonomy" id="2282382"/>
    <lineage>
        <taxon>Bacteria</taxon>
        <taxon>Pseudomonadati</taxon>
        <taxon>Pseudomonadota</taxon>
        <taxon>Alphaproteobacteria</taxon>
        <taxon>Rhodobacterales</taxon>
        <taxon>Roseobacteraceae</taxon>
        <taxon>Thalassococcus</taxon>
    </lineage>
</organism>
<dbReference type="Gene3D" id="3.30.1360.120">
    <property type="entry name" value="Probable tRNA modification gtpase trme, domain 1"/>
    <property type="match status" value="1"/>
</dbReference>
<evidence type="ECO:0000313" key="1">
    <source>
        <dbReference type="EMBL" id="RDD67267.1"/>
    </source>
</evidence>
<dbReference type="Gene3D" id="3.30.70.1520">
    <property type="entry name" value="Heterotetrameric sarcosine oxidase"/>
    <property type="match status" value="1"/>
</dbReference>
<dbReference type="EMBL" id="QPMK01000003">
    <property type="protein sequence ID" value="RDD67267.1"/>
    <property type="molecule type" value="Genomic_DNA"/>
</dbReference>
<sequence length="188" mass="19807">MSEAVTAMQMAEFDGLCRVADAGLQGMIVLRGDLGSDALRSAVQDLTGAGVPKVRRVLSKGTFSVLWMSPDELMILCPYAQADAHVATLAKALEGQQALVANLSDARAVFALTGAGLREVVAKVAPIDMAPGAFGPGDIRRTRFAQVSAAVWMTDDTSARVVCFRSVAEYMFNLLRTAAHPGAGVGFF</sequence>
<protein>
    <submittedName>
        <fullName evidence="1">Sarcosine oxidase subunit gamma</fullName>
    </submittedName>
</protein>
<gene>
    <name evidence="1" type="ORF">DU478_05925</name>
</gene>
<proteinExistence type="predicted"/>
<dbReference type="RefSeq" id="WP_114510016.1">
    <property type="nucleotide sequence ID" value="NZ_QPMK01000003.1"/>
</dbReference>
<dbReference type="OrthoDB" id="9814782at2"/>
<comment type="caution">
    <text evidence="1">The sequence shown here is derived from an EMBL/GenBank/DDBJ whole genome shotgun (WGS) entry which is preliminary data.</text>
</comment>
<keyword evidence="2" id="KW-1185">Reference proteome</keyword>
<name>A0A369TT08_9RHOB</name>